<dbReference type="RefSeq" id="WP_303663107.1">
    <property type="nucleotide sequence ID" value="NZ_DLUI01000120.1"/>
</dbReference>
<dbReference type="Proteomes" id="UP000228859">
    <property type="component" value="Unassembled WGS sequence"/>
</dbReference>
<dbReference type="GO" id="GO:0030313">
    <property type="term" value="C:cell envelope"/>
    <property type="evidence" value="ECO:0007669"/>
    <property type="project" value="UniProtKB-SubCell"/>
</dbReference>
<gene>
    <name evidence="6" type="ORF">CFH83_08435</name>
</gene>
<feature type="signal peptide" evidence="4">
    <location>
        <begin position="1"/>
        <end position="23"/>
    </location>
</feature>
<feature type="domain" description="Periplasmic binding protein" evidence="5">
    <location>
        <begin position="68"/>
        <end position="326"/>
    </location>
</feature>
<comment type="similarity">
    <text evidence="2">Belongs to the bacterial solute-binding protein 2 family.</text>
</comment>
<name>A0A2D3WN36_9BACT</name>
<dbReference type="InterPro" id="IPR025997">
    <property type="entry name" value="SBP_2_dom"/>
</dbReference>
<dbReference type="Gene3D" id="3.40.50.2300">
    <property type="match status" value="2"/>
</dbReference>
<dbReference type="AlphaFoldDB" id="A0A2D3WN36"/>
<accession>A0A2D3WN36</accession>
<dbReference type="PANTHER" id="PTHR46847:SF1">
    <property type="entry name" value="D-ALLOSE-BINDING PERIPLASMIC PROTEIN-RELATED"/>
    <property type="match status" value="1"/>
</dbReference>
<dbReference type="Pfam" id="PF13407">
    <property type="entry name" value="Peripla_BP_4"/>
    <property type="match status" value="1"/>
</dbReference>
<dbReference type="InterPro" id="IPR028082">
    <property type="entry name" value="Peripla_BP_I"/>
</dbReference>
<comment type="caution">
    <text evidence="6">The sequence shown here is derived from an EMBL/GenBank/DDBJ whole genome shotgun (WGS) entry which is preliminary data.</text>
</comment>
<dbReference type="EMBL" id="DLUI01000120">
    <property type="protein sequence ID" value="DAB37973.1"/>
    <property type="molecule type" value="Genomic_DNA"/>
</dbReference>
<protein>
    <submittedName>
        <fullName evidence="6">Sugar ABC transporter substrate-binding protein</fullName>
    </submittedName>
</protein>
<evidence type="ECO:0000313" key="7">
    <source>
        <dbReference type="Proteomes" id="UP000228859"/>
    </source>
</evidence>
<sequence>MLRMSHSALLIFLLLITSVNLFAADRPSEKKATTLVEMEQIVAKAAQRVSKWDGPTSGPVGRRGVNVAVVCEDLRNGGVLGVARGLDEAAKVLGWRIKTLDAHGTVNGRNKALDSALDMKPDGVILLGSDAHTLEHRLSHFKKEGIPVVGWHIGPIAGKLSSGSVAMNVSTDPLKVAQVTAMKAIVESKAHAGVVIFTDSTFEIAMSKANAMAQIIRECQKCTLLEIRRVPISQSAQLMPKITRDLMARYGSRWTHALAINDIYFDYAAPEFTKTGRDIHLFSAGDGSPAAFMRIQAGTFQYGTVAEPLNLQGWQLMDELNRALSAQSVSGYITPVHLVTPENIAYDGGKWMKFDPDNGYQKIYRRIWKR</sequence>
<evidence type="ECO:0000259" key="5">
    <source>
        <dbReference type="Pfam" id="PF13407"/>
    </source>
</evidence>
<reference evidence="6 7" key="1">
    <citation type="journal article" date="2017" name="Front. Microbiol.">
        <title>Comparative Genomic Analysis of the Class Epsilonproteobacteria and Proposed Reclassification to Epsilonbacteraeota (phyl. nov.).</title>
        <authorList>
            <person name="Waite D.W."/>
            <person name="Vanwonterghem I."/>
            <person name="Rinke C."/>
            <person name="Parks D.H."/>
            <person name="Zhang Y."/>
            <person name="Takai K."/>
            <person name="Sievert S.M."/>
            <person name="Simon J."/>
            <person name="Campbell B.J."/>
            <person name="Hanson T.E."/>
            <person name="Woyke T."/>
            <person name="Klotz M.G."/>
            <person name="Hugenholtz P."/>
        </authorList>
    </citation>
    <scope>NUCLEOTIDE SEQUENCE [LARGE SCALE GENOMIC DNA]</scope>
    <source>
        <strain evidence="6">UBA12443</strain>
    </source>
</reference>
<evidence type="ECO:0000256" key="3">
    <source>
        <dbReference type="ARBA" id="ARBA00022729"/>
    </source>
</evidence>
<dbReference type="PANTHER" id="PTHR46847">
    <property type="entry name" value="D-ALLOSE-BINDING PERIPLASMIC PROTEIN-RELATED"/>
    <property type="match status" value="1"/>
</dbReference>
<evidence type="ECO:0000256" key="1">
    <source>
        <dbReference type="ARBA" id="ARBA00004196"/>
    </source>
</evidence>
<proteinExistence type="inferred from homology"/>
<comment type="subcellular location">
    <subcellularLocation>
        <location evidence="1">Cell envelope</location>
    </subcellularLocation>
</comment>
<feature type="chain" id="PRO_5013931523" evidence="4">
    <location>
        <begin position="24"/>
        <end position="370"/>
    </location>
</feature>
<evidence type="ECO:0000313" key="6">
    <source>
        <dbReference type="EMBL" id="DAB37973.1"/>
    </source>
</evidence>
<evidence type="ECO:0000256" key="4">
    <source>
        <dbReference type="SAM" id="SignalP"/>
    </source>
</evidence>
<dbReference type="CDD" id="cd06315">
    <property type="entry name" value="PBP1_ABC_sugar_binding-like"/>
    <property type="match status" value="1"/>
</dbReference>
<keyword evidence="3 4" id="KW-0732">Signal</keyword>
<organism evidence="6 7">
    <name type="scientific">Sulfuricurvum kujiense</name>
    <dbReference type="NCBI Taxonomy" id="148813"/>
    <lineage>
        <taxon>Bacteria</taxon>
        <taxon>Pseudomonadati</taxon>
        <taxon>Campylobacterota</taxon>
        <taxon>Epsilonproteobacteria</taxon>
        <taxon>Campylobacterales</taxon>
        <taxon>Sulfurimonadaceae</taxon>
        <taxon>Sulfuricurvum</taxon>
    </lineage>
</organism>
<dbReference type="GO" id="GO:0030246">
    <property type="term" value="F:carbohydrate binding"/>
    <property type="evidence" value="ECO:0007669"/>
    <property type="project" value="UniProtKB-ARBA"/>
</dbReference>
<evidence type="ECO:0000256" key="2">
    <source>
        <dbReference type="ARBA" id="ARBA00007639"/>
    </source>
</evidence>
<dbReference type="SUPFAM" id="SSF53822">
    <property type="entry name" value="Periplasmic binding protein-like I"/>
    <property type="match status" value="1"/>
</dbReference>